<reference evidence="2" key="1">
    <citation type="journal article" date="2022" name="bioRxiv">
        <title>Sequencing and chromosome-scale assembly of the giantPleurodeles waltlgenome.</title>
        <authorList>
            <person name="Brown T."/>
            <person name="Elewa A."/>
            <person name="Iarovenko S."/>
            <person name="Subramanian E."/>
            <person name="Araus A.J."/>
            <person name="Petzold A."/>
            <person name="Susuki M."/>
            <person name="Suzuki K.-i.T."/>
            <person name="Hayashi T."/>
            <person name="Toyoda A."/>
            <person name="Oliveira C."/>
            <person name="Osipova E."/>
            <person name="Leigh N.D."/>
            <person name="Simon A."/>
            <person name="Yun M.H."/>
        </authorList>
    </citation>
    <scope>NUCLEOTIDE SEQUENCE</scope>
    <source>
        <strain evidence="2">20211129_DDA</strain>
        <tissue evidence="2">Liver</tissue>
    </source>
</reference>
<dbReference type="EMBL" id="JANPWB010000009">
    <property type="protein sequence ID" value="KAJ1159484.1"/>
    <property type="molecule type" value="Genomic_DNA"/>
</dbReference>
<evidence type="ECO:0000313" key="2">
    <source>
        <dbReference type="EMBL" id="KAJ1159484.1"/>
    </source>
</evidence>
<keyword evidence="3" id="KW-1185">Reference proteome</keyword>
<feature type="region of interest" description="Disordered" evidence="1">
    <location>
        <begin position="181"/>
        <end position="204"/>
    </location>
</feature>
<feature type="compositionally biased region" description="Polar residues" evidence="1">
    <location>
        <begin position="103"/>
        <end position="120"/>
    </location>
</feature>
<dbReference type="AlphaFoldDB" id="A0AAV7S7E5"/>
<feature type="compositionally biased region" description="Basic and acidic residues" evidence="1">
    <location>
        <begin position="181"/>
        <end position="194"/>
    </location>
</feature>
<gene>
    <name evidence="2" type="ORF">NDU88_012134</name>
</gene>
<name>A0AAV7S7E5_PLEWA</name>
<accession>A0AAV7S7E5</accession>
<sequence>MTCLRHGRKAGGYWAAQNGRSRRSQSCGDRSISALGVARSPSEEISALSTGLPKHQAHEQPAGRNTALSSRLCLSAAPPPDVTTVLVTDWSWRHEASKHRRQTSSVPPASCVNSRTTTGGLCNPSERDDKVHNTRGSAPGKHCVTPPNVMTRCTTPEDLHGDCVTPPNVMTRCTTPEDLHRGLCNPSERDDKVHNTRGSARGTV</sequence>
<organism evidence="2 3">
    <name type="scientific">Pleurodeles waltl</name>
    <name type="common">Iberian ribbed newt</name>
    <dbReference type="NCBI Taxonomy" id="8319"/>
    <lineage>
        <taxon>Eukaryota</taxon>
        <taxon>Metazoa</taxon>
        <taxon>Chordata</taxon>
        <taxon>Craniata</taxon>
        <taxon>Vertebrata</taxon>
        <taxon>Euteleostomi</taxon>
        <taxon>Amphibia</taxon>
        <taxon>Batrachia</taxon>
        <taxon>Caudata</taxon>
        <taxon>Salamandroidea</taxon>
        <taxon>Salamandridae</taxon>
        <taxon>Pleurodelinae</taxon>
        <taxon>Pleurodeles</taxon>
    </lineage>
</organism>
<protein>
    <submittedName>
        <fullName evidence="2">Uncharacterized protein</fullName>
    </submittedName>
</protein>
<feature type="region of interest" description="Disordered" evidence="1">
    <location>
        <begin position="98"/>
        <end position="143"/>
    </location>
</feature>
<feature type="region of interest" description="Disordered" evidence="1">
    <location>
        <begin position="38"/>
        <end position="65"/>
    </location>
</feature>
<proteinExistence type="predicted"/>
<evidence type="ECO:0000256" key="1">
    <source>
        <dbReference type="SAM" id="MobiDB-lite"/>
    </source>
</evidence>
<dbReference type="Proteomes" id="UP001066276">
    <property type="component" value="Chromosome 5"/>
</dbReference>
<evidence type="ECO:0000313" key="3">
    <source>
        <dbReference type="Proteomes" id="UP001066276"/>
    </source>
</evidence>
<comment type="caution">
    <text evidence="2">The sequence shown here is derived from an EMBL/GenBank/DDBJ whole genome shotgun (WGS) entry which is preliminary data.</text>
</comment>